<gene>
    <name evidence="4" type="ORF">JI746_04680</name>
</gene>
<dbReference type="EMBL" id="JAEQND010000002">
    <property type="protein sequence ID" value="MBL0424397.1"/>
    <property type="molecule type" value="Genomic_DNA"/>
</dbReference>
<keyword evidence="5" id="KW-1185">Reference proteome</keyword>
<feature type="region of interest" description="Disordered" evidence="1">
    <location>
        <begin position="45"/>
        <end position="71"/>
    </location>
</feature>
<evidence type="ECO:0000259" key="3">
    <source>
        <dbReference type="Pfam" id="PF11329"/>
    </source>
</evidence>
<dbReference type="Gene3D" id="1.50.10.140">
    <property type="match status" value="1"/>
</dbReference>
<feature type="domain" description="DUF3131" evidence="3">
    <location>
        <begin position="77"/>
        <end position="443"/>
    </location>
</feature>
<protein>
    <submittedName>
        <fullName evidence="4">DUF3131 domain-containing protein</fullName>
    </submittedName>
</protein>
<dbReference type="RefSeq" id="WP_201687624.1">
    <property type="nucleotide sequence ID" value="NZ_JAEQND010000002.1"/>
</dbReference>
<dbReference type="InterPro" id="IPR021478">
    <property type="entry name" value="DUF3131"/>
</dbReference>
<sequence length="449" mass="49798">MSAPAQGNLVRARGSIVWLLALACAFGAVWWIERESGRELIAHRAPAAAPPSAPPQLSATAPVTEPAPRPLTEQERQWARIAWKYFDTNMDARSGLAHSVDGFPAATLWDTGSYLLALLAAEELEVVEKREFDLRIAKALVALEQMPLYAGKLPNKSYDTGTLSMTDYRNQPAPAGIGWSALDIGRLLVPLQALVWRHPVHTPAVRRVLARWDLSQLAREGQLFAMQAGAQGAPQAVQEGRLGYEQYAARAFAQLGVDVATAGDWRNHLRLVDVEGVQVCADDRDPQRFGAPNYVVSEPYLLAGLEFGWTRNGRECAWRAYRAQEEHWRRSGTLTAVTEDHVDRPPYFVYNSIWSNGRAWATVTDKGEDAAPLRTLSVKAAFGWHALLRTEYTAKLVERVATLNDPARGWYAGLYEEDGKTNQALAANTNAVVLESLAYLQRGRLLQYR</sequence>
<evidence type="ECO:0000313" key="5">
    <source>
        <dbReference type="Proteomes" id="UP000622707"/>
    </source>
</evidence>
<keyword evidence="2" id="KW-0812">Transmembrane</keyword>
<accession>A0ABS1JJK0</accession>
<dbReference type="Proteomes" id="UP000622707">
    <property type="component" value="Unassembled WGS sequence"/>
</dbReference>
<comment type="caution">
    <text evidence="4">The sequence shown here is derived from an EMBL/GenBank/DDBJ whole genome shotgun (WGS) entry which is preliminary data.</text>
</comment>
<organism evidence="4 5">
    <name type="scientific">Ramlibacter alkalitolerans</name>
    <dbReference type="NCBI Taxonomy" id="2039631"/>
    <lineage>
        <taxon>Bacteria</taxon>
        <taxon>Pseudomonadati</taxon>
        <taxon>Pseudomonadota</taxon>
        <taxon>Betaproteobacteria</taxon>
        <taxon>Burkholderiales</taxon>
        <taxon>Comamonadaceae</taxon>
        <taxon>Ramlibacter</taxon>
    </lineage>
</organism>
<evidence type="ECO:0000256" key="2">
    <source>
        <dbReference type="SAM" id="Phobius"/>
    </source>
</evidence>
<evidence type="ECO:0000313" key="4">
    <source>
        <dbReference type="EMBL" id="MBL0424397.1"/>
    </source>
</evidence>
<reference evidence="4 5" key="1">
    <citation type="journal article" date="2017" name="Int. J. Syst. Evol. Microbiol.">
        <title>Ramlibacter alkalitolerans sp. nov., alkali-tolerant bacterium isolated from soil of ginseng.</title>
        <authorList>
            <person name="Lee D.H."/>
            <person name="Cha C.J."/>
        </authorList>
    </citation>
    <scope>NUCLEOTIDE SEQUENCE [LARGE SCALE GENOMIC DNA]</scope>
    <source>
        <strain evidence="4 5">KACC 19305</strain>
    </source>
</reference>
<feature type="transmembrane region" description="Helical" evidence="2">
    <location>
        <begin position="12"/>
        <end position="32"/>
    </location>
</feature>
<keyword evidence="2" id="KW-0472">Membrane</keyword>
<dbReference type="Pfam" id="PF11329">
    <property type="entry name" value="DUF3131"/>
    <property type="match status" value="1"/>
</dbReference>
<keyword evidence="2" id="KW-1133">Transmembrane helix</keyword>
<proteinExistence type="predicted"/>
<evidence type="ECO:0000256" key="1">
    <source>
        <dbReference type="SAM" id="MobiDB-lite"/>
    </source>
</evidence>
<name>A0ABS1JJK0_9BURK</name>